<evidence type="ECO:0000256" key="4">
    <source>
        <dbReference type="ARBA" id="ARBA00023136"/>
    </source>
</evidence>
<reference evidence="7 8" key="1">
    <citation type="submission" date="2023-01" db="EMBL/GenBank/DDBJ databases">
        <title>Psychrosphaera sp. nov., isolated from marine algae.</title>
        <authorList>
            <person name="Bayburt H."/>
            <person name="Choi B.J."/>
            <person name="Kim J.M."/>
            <person name="Choi D.G."/>
            <person name="Jeon C.O."/>
        </authorList>
    </citation>
    <scope>NUCLEOTIDE SEQUENCE [LARGE SCALE GENOMIC DNA]</scope>
    <source>
        <strain evidence="7 8">G1-22</strain>
    </source>
</reference>
<keyword evidence="8" id="KW-1185">Reference proteome</keyword>
<dbReference type="InterPro" id="IPR010432">
    <property type="entry name" value="RDD"/>
</dbReference>
<evidence type="ECO:0000256" key="1">
    <source>
        <dbReference type="ARBA" id="ARBA00004141"/>
    </source>
</evidence>
<keyword evidence="2 5" id="KW-0812">Transmembrane</keyword>
<name>A0ABT5FGZ7_9GAMM</name>
<sequence length="142" mass="15582">MSNPDFSDYSLDELLDAQCHIDAEKFPDRVKQIQTAIAAKMDNPQTLVDVEKQLELEKYQTFGPRIGASIIDSIVVYIVSAILIFIGTGAGGVVESTLQFIDLIQFGIYSVALHTLYGQTLGKMALAVKVVNHVTESTITFN</sequence>
<keyword evidence="4 5" id="KW-0472">Membrane</keyword>
<dbReference type="EMBL" id="JAQOMS010000002">
    <property type="protein sequence ID" value="MDC2890392.1"/>
    <property type="molecule type" value="Genomic_DNA"/>
</dbReference>
<evidence type="ECO:0000259" key="6">
    <source>
        <dbReference type="Pfam" id="PF06271"/>
    </source>
</evidence>
<organism evidence="7 8">
    <name type="scientific">Psychrosphaera algicola</name>
    <dbReference type="NCBI Taxonomy" id="3023714"/>
    <lineage>
        <taxon>Bacteria</taxon>
        <taxon>Pseudomonadati</taxon>
        <taxon>Pseudomonadota</taxon>
        <taxon>Gammaproteobacteria</taxon>
        <taxon>Alteromonadales</taxon>
        <taxon>Pseudoalteromonadaceae</taxon>
        <taxon>Psychrosphaera</taxon>
    </lineage>
</organism>
<protein>
    <submittedName>
        <fullName evidence="7">RDD family protein</fullName>
    </submittedName>
</protein>
<dbReference type="Pfam" id="PF06271">
    <property type="entry name" value="RDD"/>
    <property type="match status" value="1"/>
</dbReference>
<dbReference type="Proteomes" id="UP001528411">
    <property type="component" value="Unassembled WGS sequence"/>
</dbReference>
<keyword evidence="3 5" id="KW-1133">Transmembrane helix</keyword>
<comment type="caution">
    <text evidence="7">The sequence shown here is derived from an EMBL/GenBank/DDBJ whole genome shotgun (WGS) entry which is preliminary data.</text>
</comment>
<feature type="domain" description="RDD" evidence="6">
    <location>
        <begin position="61"/>
        <end position="141"/>
    </location>
</feature>
<evidence type="ECO:0000313" key="8">
    <source>
        <dbReference type="Proteomes" id="UP001528411"/>
    </source>
</evidence>
<feature type="transmembrane region" description="Helical" evidence="5">
    <location>
        <begin position="100"/>
        <end position="117"/>
    </location>
</feature>
<feature type="transmembrane region" description="Helical" evidence="5">
    <location>
        <begin position="74"/>
        <end position="94"/>
    </location>
</feature>
<gene>
    <name evidence="7" type="ORF">PN838_18560</name>
</gene>
<proteinExistence type="predicted"/>
<evidence type="ECO:0000256" key="2">
    <source>
        <dbReference type="ARBA" id="ARBA00022692"/>
    </source>
</evidence>
<evidence type="ECO:0000256" key="3">
    <source>
        <dbReference type="ARBA" id="ARBA00022989"/>
    </source>
</evidence>
<comment type="subcellular location">
    <subcellularLocation>
        <location evidence="1">Membrane</location>
        <topology evidence="1">Multi-pass membrane protein</topology>
    </subcellularLocation>
</comment>
<evidence type="ECO:0000313" key="7">
    <source>
        <dbReference type="EMBL" id="MDC2890392.1"/>
    </source>
</evidence>
<accession>A0ABT5FGZ7</accession>
<evidence type="ECO:0000256" key="5">
    <source>
        <dbReference type="SAM" id="Phobius"/>
    </source>
</evidence>
<dbReference type="RefSeq" id="WP_272181601.1">
    <property type="nucleotide sequence ID" value="NZ_JAQOMS010000002.1"/>
</dbReference>